<evidence type="ECO:0000256" key="1">
    <source>
        <dbReference type="ARBA" id="ARBA00000830"/>
    </source>
</evidence>
<dbReference type="InterPro" id="IPR023214">
    <property type="entry name" value="HAD_sf"/>
</dbReference>
<evidence type="ECO:0000256" key="2">
    <source>
        <dbReference type="ARBA" id="ARBA00004818"/>
    </source>
</evidence>
<feature type="region of interest" description="Disordered" evidence="5">
    <location>
        <begin position="1"/>
        <end position="20"/>
    </location>
</feature>
<dbReference type="GO" id="GO:0005829">
    <property type="term" value="C:cytosol"/>
    <property type="evidence" value="ECO:0007669"/>
    <property type="project" value="TreeGrafter"/>
</dbReference>
<proteinExistence type="inferred from homology"/>
<evidence type="ECO:0000256" key="4">
    <source>
        <dbReference type="ARBA" id="ARBA00013078"/>
    </source>
</evidence>
<evidence type="ECO:0000256" key="5">
    <source>
        <dbReference type="SAM" id="MobiDB-lite"/>
    </source>
</evidence>
<reference evidence="6 7" key="1">
    <citation type="submission" date="2019-09" db="EMBL/GenBank/DDBJ databases">
        <title>Genome sequence of Roseospira marina, one of the more divergent members of the non-sulfur purple photosynthetic bacterial family, the Rhodospirillaceae.</title>
        <authorList>
            <person name="Meyer T."/>
            <person name="Kyndt J."/>
        </authorList>
    </citation>
    <scope>NUCLEOTIDE SEQUENCE [LARGE SCALE GENOMIC DNA]</scope>
    <source>
        <strain evidence="6 7">DSM 15113</strain>
    </source>
</reference>
<comment type="similarity">
    <text evidence="3">Belongs to the HAD-like hydrolase superfamily. CbbY/CbbZ/Gph/YieH family.</text>
</comment>
<dbReference type="AlphaFoldDB" id="A0A5M6IGB4"/>
<dbReference type="OrthoDB" id="9782449at2"/>
<dbReference type="RefSeq" id="WP_150060441.1">
    <property type="nucleotide sequence ID" value="NZ_JACHII010000001.1"/>
</dbReference>
<feature type="compositionally biased region" description="Polar residues" evidence="5">
    <location>
        <begin position="1"/>
        <end position="13"/>
    </location>
</feature>
<keyword evidence="6" id="KW-0378">Hydrolase</keyword>
<sequence>MTLTVPTTATRTGEPTDPPAPTAILFDWDNTLVDTWPTIHQVVNVLMTHMGHPTWTLEETKRRIGPSMRDVFPTMFGDRWQEAGEVFLSAFRAIHLEQLAVLDGMEPMVRGLAERGVPMGIVSNKTGALLRREITHLGWDDLFFASVGAGDATRDKPARDAVDLALATAPGGPLPLDARVWFVGDSPTDMTCAETCGCTPILLRRWAPEDGEFDLVSPLVHLSHGDHLLTMVDAARAARRAHA</sequence>
<name>A0A5M6IGB4_9PROT</name>
<comment type="catalytic activity">
    <reaction evidence="1">
        <text>2-phosphoglycolate + H2O = glycolate + phosphate</text>
        <dbReference type="Rhea" id="RHEA:14369"/>
        <dbReference type="ChEBI" id="CHEBI:15377"/>
        <dbReference type="ChEBI" id="CHEBI:29805"/>
        <dbReference type="ChEBI" id="CHEBI:43474"/>
        <dbReference type="ChEBI" id="CHEBI:58033"/>
        <dbReference type="EC" id="3.1.3.18"/>
    </reaction>
</comment>
<dbReference type="Gene3D" id="3.40.50.1000">
    <property type="entry name" value="HAD superfamily/HAD-like"/>
    <property type="match status" value="1"/>
</dbReference>
<dbReference type="InterPro" id="IPR036412">
    <property type="entry name" value="HAD-like_sf"/>
</dbReference>
<dbReference type="SUPFAM" id="SSF56784">
    <property type="entry name" value="HAD-like"/>
    <property type="match status" value="1"/>
</dbReference>
<dbReference type="GO" id="GO:0008967">
    <property type="term" value="F:phosphoglycolate phosphatase activity"/>
    <property type="evidence" value="ECO:0007669"/>
    <property type="project" value="UniProtKB-EC"/>
</dbReference>
<dbReference type="PANTHER" id="PTHR43434">
    <property type="entry name" value="PHOSPHOGLYCOLATE PHOSPHATASE"/>
    <property type="match status" value="1"/>
</dbReference>
<evidence type="ECO:0000313" key="6">
    <source>
        <dbReference type="EMBL" id="KAA5607303.1"/>
    </source>
</evidence>
<comment type="caution">
    <text evidence="6">The sequence shown here is derived from an EMBL/GenBank/DDBJ whole genome shotgun (WGS) entry which is preliminary data.</text>
</comment>
<organism evidence="6 7">
    <name type="scientific">Roseospira marina</name>
    <dbReference type="NCBI Taxonomy" id="140057"/>
    <lineage>
        <taxon>Bacteria</taxon>
        <taxon>Pseudomonadati</taxon>
        <taxon>Pseudomonadota</taxon>
        <taxon>Alphaproteobacteria</taxon>
        <taxon>Rhodospirillales</taxon>
        <taxon>Rhodospirillaceae</taxon>
        <taxon>Roseospira</taxon>
    </lineage>
</organism>
<evidence type="ECO:0000256" key="3">
    <source>
        <dbReference type="ARBA" id="ARBA00006171"/>
    </source>
</evidence>
<dbReference type="SFLD" id="SFLDS00003">
    <property type="entry name" value="Haloacid_Dehalogenase"/>
    <property type="match status" value="1"/>
</dbReference>
<keyword evidence="7" id="KW-1185">Reference proteome</keyword>
<accession>A0A5M6IGB4</accession>
<dbReference type="SFLD" id="SFLDG01129">
    <property type="entry name" value="C1.5:_HAD__Beta-PGM__Phosphata"/>
    <property type="match status" value="1"/>
</dbReference>
<evidence type="ECO:0000313" key="7">
    <source>
        <dbReference type="Proteomes" id="UP000324065"/>
    </source>
</evidence>
<protein>
    <recommendedName>
        <fullName evidence="4">phosphoglycolate phosphatase</fullName>
        <ecNumber evidence="4">3.1.3.18</ecNumber>
    </recommendedName>
</protein>
<dbReference type="PANTHER" id="PTHR43434:SF1">
    <property type="entry name" value="PHOSPHOGLYCOLATE PHOSPHATASE"/>
    <property type="match status" value="1"/>
</dbReference>
<dbReference type="Pfam" id="PF13419">
    <property type="entry name" value="HAD_2"/>
    <property type="match status" value="1"/>
</dbReference>
<dbReference type="Proteomes" id="UP000324065">
    <property type="component" value="Unassembled WGS sequence"/>
</dbReference>
<dbReference type="InterPro" id="IPR041492">
    <property type="entry name" value="HAD_2"/>
</dbReference>
<dbReference type="GO" id="GO:0006281">
    <property type="term" value="P:DNA repair"/>
    <property type="evidence" value="ECO:0007669"/>
    <property type="project" value="TreeGrafter"/>
</dbReference>
<dbReference type="EMBL" id="VWPJ01000001">
    <property type="protein sequence ID" value="KAA5607303.1"/>
    <property type="molecule type" value="Genomic_DNA"/>
</dbReference>
<dbReference type="EC" id="3.1.3.18" evidence="4"/>
<gene>
    <name evidence="6" type="ORF">F1188_00595</name>
</gene>
<dbReference type="InterPro" id="IPR050155">
    <property type="entry name" value="HAD-like_hydrolase_sf"/>
</dbReference>
<comment type="pathway">
    <text evidence="2">Organic acid metabolism; glycolate biosynthesis; glycolate from 2-phosphoglycolate: step 1/1.</text>
</comment>
<dbReference type="Gene3D" id="1.10.150.730">
    <property type="match status" value="1"/>
</dbReference>